<dbReference type="PANTHER" id="PTHR33142:SF13">
    <property type="entry name" value="CYCLIN-DEPENDENT PROTEIN KINASE INHIBITOR SMR1"/>
    <property type="match status" value="1"/>
</dbReference>
<feature type="compositionally biased region" description="Basic and acidic residues" evidence="3">
    <location>
        <begin position="83"/>
        <end position="95"/>
    </location>
</feature>
<name>A0AAN9F420_CROPI</name>
<dbReference type="InterPro" id="IPR040389">
    <property type="entry name" value="SMR"/>
</dbReference>
<dbReference type="AlphaFoldDB" id="A0AAN9F420"/>
<feature type="compositionally biased region" description="Low complexity" evidence="3">
    <location>
        <begin position="69"/>
        <end position="79"/>
    </location>
</feature>
<dbReference type="GO" id="GO:0032875">
    <property type="term" value="P:regulation of DNA endoreduplication"/>
    <property type="evidence" value="ECO:0007669"/>
    <property type="project" value="InterPro"/>
</dbReference>
<gene>
    <name evidence="4" type="ORF">RIF29_21175</name>
</gene>
<evidence type="ECO:0000313" key="4">
    <source>
        <dbReference type="EMBL" id="KAK7268476.1"/>
    </source>
</evidence>
<comment type="caution">
    <text evidence="4">The sequence shown here is derived from an EMBL/GenBank/DDBJ whole genome shotgun (WGS) entry which is preliminary data.</text>
</comment>
<organism evidence="4 5">
    <name type="scientific">Crotalaria pallida</name>
    <name type="common">Smooth rattlebox</name>
    <name type="synonym">Crotalaria striata</name>
    <dbReference type="NCBI Taxonomy" id="3830"/>
    <lineage>
        <taxon>Eukaryota</taxon>
        <taxon>Viridiplantae</taxon>
        <taxon>Streptophyta</taxon>
        <taxon>Embryophyta</taxon>
        <taxon>Tracheophyta</taxon>
        <taxon>Spermatophyta</taxon>
        <taxon>Magnoliopsida</taxon>
        <taxon>eudicotyledons</taxon>
        <taxon>Gunneridae</taxon>
        <taxon>Pentapetalae</taxon>
        <taxon>rosids</taxon>
        <taxon>fabids</taxon>
        <taxon>Fabales</taxon>
        <taxon>Fabaceae</taxon>
        <taxon>Papilionoideae</taxon>
        <taxon>50 kb inversion clade</taxon>
        <taxon>genistoids sensu lato</taxon>
        <taxon>core genistoids</taxon>
        <taxon>Crotalarieae</taxon>
        <taxon>Crotalaria</taxon>
    </lineage>
</organism>
<dbReference type="EMBL" id="JAYWIO010000004">
    <property type="protein sequence ID" value="KAK7268476.1"/>
    <property type="molecule type" value="Genomic_DNA"/>
</dbReference>
<reference evidence="4 5" key="1">
    <citation type="submission" date="2024-01" db="EMBL/GenBank/DDBJ databases">
        <title>The genomes of 5 underutilized Papilionoideae crops provide insights into root nodulation and disease resistanc.</title>
        <authorList>
            <person name="Yuan L."/>
        </authorList>
    </citation>
    <scope>NUCLEOTIDE SEQUENCE [LARGE SCALE GENOMIC DNA]</scope>
    <source>
        <strain evidence="4">ZHUSHIDOU_FW_LH</strain>
        <tissue evidence="4">Leaf</tissue>
    </source>
</reference>
<protein>
    <submittedName>
        <fullName evidence="4">Uncharacterized protein</fullName>
    </submittedName>
</protein>
<keyword evidence="2" id="KW-0131">Cell cycle</keyword>
<proteinExistence type="predicted"/>
<evidence type="ECO:0000256" key="3">
    <source>
        <dbReference type="SAM" id="MobiDB-lite"/>
    </source>
</evidence>
<sequence>MSTDLHLHLQLPKLRVETDKPPSDHHNNNLIPEEDCSSPVTTTRAYKVDDESDIVDQAITIIIDDDQTDQQQTGQATTITDDESFKTPTSKENKIPENLTCPPAPRKPKPLVACKRKLMDQFQFFEDTNKEDMDAFFRSTFPKRTCPCK</sequence>
<evidence type="ECO:0000256" key="2">
    <source>
        <dbReference type="ARBA" id="ARBA00023306"/>
    </source>
</evidence>
<keyword evidence="1" id="KW-0649">Protein kinase inhibitor</keyword>
<dbReference type="GO" id="GO:0004860">
    <property type="term" value="F:protein kinase inhibitor activity"/>
    <property type="evidence" value="ECO:0007669"/>
    <property type="project" value="UniProtKB-KW"/>
</dbReference>
<feature type="region of interest" description="Disordered" evidence="3">
    <location>
        <begin position="66"/>
        <end position="107"/>
    </location>
</feature>
<evidence type="ECO:0000256" key="1">
    <source>
        <dbReference type="ARBA" id="ARBA00023013"/>
    </source>
</evidence>
<dbReference type="PANTHER" id="PTHR33142">
    <property type="entry name" value="CYCLIN-DEPENDENT PROTEIN KINASE INHIBITOR SMR13"/>
    <property type="match status" value="1"/>
</dbReference>
<accession>A0AAN9F420</accession>
<keyword evidence="5" id="KW-1185">Reference proteome</keyword>
<dbReference type="Proteomes" id="UP001372338">
    <property type="component" value="Unassembled WGS sequence"/>
</dbReference>
<feature type="compositionally biased region" description="Basic and acidic residues" evidence="3">
    <location>
        <begin position="14"/>
        <end position="27"/>
    </location>
</feature>
<feature type="region of interest" description="Disordered" evidence="3">
    <location>
        <begin position="13"/>
        <end position="38"/>
    </location>
</feature>
<evidence type="ECO:0000313" key="5">
    <source>
        <dbReference type="Proteomes" id="UP001372338"/>
    </source>
</evidence>